<evidence type="ECO:0000313" key="2">
    <source>
        <dbReference type="RefSeq" id="XP_011496488.1"/>
    </source>
</evidence>
<protein>
    <submittedName>
        <fullName evidence="2">Uncharacterized protein LOC105361083</fullName>
    </submittedName>
</protein>
<gene>
    <name evidence="2" type="primary">LOC105361083</name>
</gene>
<sequence>MHLKKRYKYYCKKHDTTYLVQSARERVKSASKENRNKFIQSFRTLNVSTNSDVSINENSVRIANNDRNSSKRKDILTNNQLEFSANADVVLKGNPLVTQKSLPTLTDSQTNLIRNSAVFDENKDEDSDFGDDYEEASFRNRKIIKCLIVKKNSESNIIFSKDEDFSESDFDDETSDCDCDCYYHENFKNNFHNYEYESSSDDDMKSLSDTLLNESSFRENKKSKLTL</sequence>
<name>A0AAJ6YEB5_9HYME</name>
<organism evidence="1 2">
    <name type="scientific">Ceratosolen solmsi marchali</name>
    <dbReference type="NCBI Taxonomy" id="326594"/>
    <lineage>
        <taxon>Eukaryota</taxon>
        <taxon>Metazoa</taxon>
        <taxon>Ecdysozoa</taxon>
        <taxon>Arthropoda</taxon>
        <taxon>Hexapoda</taxon>
        <taxon>Insecta</taxon>
        <taxon>Pterygota</taxon>
        <taxon>Neoptera</taxon>
        <taxon>Endopterygota</taxon>
        <taxon>Hymenoptera</taxon>
        <taxon>Apocrita</taxon>
        <taxon>Proctotrupomorpha</taxon>
        <taxon>Chalcidoidea</taxon>
        <taxon>Agaonidae</taxon>
        <taxon>Agaoninae</taxon>
        <taxon>Ceratosolen</taxon>
    </lineage>
</organism>
<reference evidence="2" key="1">
    <citation type="submission" date="2025-08" db="UniProtKB">
        <authorList>
            <consortium name="RefSeq"/>
        </authorList>
    </citation>
    <scope>IDENTIFICATION</scope>
</reference>
<dbReference type="AlphaFoldDB" id="A0AAJ6YEB5"/>
<dbReference type="RefSeq" id="XP_011496488.1">
    <property type="nucleotide sequence ID" value="XM_011498186.1"/>
</dbReference>
<proteinExistence type="predicted"/>
<dbReference type="KEGG" id="csol:105361083"/>
<dbReference type="GeneID" id="105361083"/>
<accession>A0AAJ6YEB5</accession>
<evidence type="ECO:0000313" key="1">
    <source>
        <dbReference type="Proteomes" id="UP000695007"/>
    </source>
</evidence>
<dbReference type="Proteomes" id="UP000695007">
    <property type="component" value="Unplaced"/>
</dbReference>
<keyword evidence="1" id="KW-1185">Reference proteome</keyword>